<reference evidence="1 2" key="1">
    <citation type="submission" date="2019-08" db="EMBL/GenBank/DDBJ databases">
        <authorList>
            <person name="Peeters C."/>
        </authorList>
    </citation>
    <scope>NUCLEOTIDE SEQUENCE [LARGE SCALE GENOMIC DNA]</scope>
    <source>
        <strain evidence="1 2">LMG 31013</strain>
    </source>
</reference>
<dbReference type="AlphaFoldDB" id="A0A5E4WQR5"/>
<sequence>MELEGPYPVSPRDIAASLSRLLGREVVANAVARDTWETLFRAQGMSNPLPRMQMIDGFNEGWLCFEGGAVERRLGNVTLDIALHGLIEQAS</sequence>
<proteinExistence type="predicted"/>
<organism evidence="1 2">
    <name type="scientific">Pandoraea terrigena</name>
    <dbReference type="NCBI Taxonomy" id="2508292"/>
    <lineage>
        <taxon>Bacteria</taxon>
        <taxon>Pseudomonadati</taxon>
        <taxon>Pseudomonadota</taxon>
        <taxon>Betaproteobacteria</taxon>
        <taxon>Burkholderiales</taxon>
        <taxon>Burkholderiaceae</taxon>
        <taxon>Pandoraea</taxon>
    </lineage>
</organism>
<name>A0A5E4WQR5_9BURK</name>
<gene>
    <name evidence="1" type="ORF">PTE31013_03419</name>
</gene>
<keyword evidence="2" id="KW-1185">Reference proteome</keyword>
<dbReference type="EMBL" id="CABPRU010000008">
    <property type="protein sequence ID" value="VVE26030.1"/>
    <property type="molecule type" value="Genomic_DNA"/>
</dbReference>
<accession>A0A5E4WQR5</accession>
<dbReference type="Proteomes" id="UP000334380">
    <property type="component" value="Unassembled WGS sequence"/>
</dbReference>
<protein>
    <submittedName>
        <fullName evidence="1">NmrA family transcriptional regulator</fullName>
    </submittedName>
</protein>
<dbReference type="RefSeq" id="WP_174978600.1">
    <property type="nucleotide sequence ID" value="NZ_CABPRU010000008.1"/>
</dbReference>
<evidence type="ECO:0000313" key="2">
    <source>
        <dbReference type="Proteomes" id="UP000334380"/>
    </source>
</evidence>
<dbReference type="Gene3D" id="3.90.25.10">
    <property type="entry name" value="UDP-galactose 4-epimerase, domain 1"/>
    <property type="match status" value="1"/>
</dbReference>
<evidence type="ECO:0000313" key="1">
    <source>
        <dbReference type="EMBL" id="VVE26030.1"/>
    </source>
</evidence>
<dbReference type="Gene3D" id="3.40.50.720">
    <property type="entry name" value="NAD(P)-binding Rossmann-like Domain"/>
    <property type="match status" value="1"/>
</dbReference>